<evidence type="ECO:0000313" key="3">
    <source>
        <dbReference type="Proteomes" id="UP000324800"/>
    </source>
</evidence>
<feature type="region of interest" description="Disordered" evidence="1">
    <location>
        <begin position="225"/>
        <end position="295"/>
    </location>
</feature>
<feature type="compositionally biased region" description="Basic and acidic residues" evidence="1">
    <location>
        <begin position="326"/>
        <end position="335"/>
    </location>
</feature>
<evidence type="ECO:0000313" key="2">
    <source>
        <dbReference type="EMBL" id="KAA6401175.1"/>
    </source>
</evidence>
<feature type="compositionally biased region" description="Polar residues" evidence="1">
    <location>
        <begin position="463"/>
        <end position="476"/>
    </location>
</feature>
<feature type="compositionally biased region" description="Low complexity" evidence="1">
    <location>
        <begin position="12"/>
        <end position="22"/>
    </location>
</feature>
<dbReference type="Proteomes" id="UP000324800">
    <property type="component" value="Unassembled WGS sequence"/>
</dbReference>
<feature type="region of interest" description="Disordered" evidence="1">
    <location>
        <begin position="463"/>
        <end position="482"/>
    </location>
</feature>
<proteinExistence type="predicted"/>
<comment type="caution">
    <text evidence="2">The sequence shown here is derived from an EMBL/GenBank/DDBJ whole genome shotgun (WGS) entry which is preliminary data.</text>
</comment>
<feature type="region of interest" description="Disordered" evidence="1">
    <location>
        <begin position="326"/>
        <end position="375"/>
    </location>
</feature>
<reference evidence="2 3" key="1">
    <citation type="submission" date="2019-03" db="EMBL/GenBank/DDBJ databases">
        <title>Single cell metagenomics reveals metabolic interactions within the superorganism composed of flagellate Streblomastix strix and complex community of Bacteroidetes bacteria on its surface.</title>
        <authorList>
            <person name="Treitli S.C."/>
            <person name="Kolisko M."/>
            <person name="Husnik F."/>
            <person name="Keeling P."/>
            <person name="Hampl V."/>
        </authorList>
    </citation>
    <scope>NUCLEOTIDE SEQUENCE [LARGE SCALE GENOMIC DNA]</scope>
    <source>
        <strain evidence="2">ST1C</strain>
    </source>
</reference>
<organism evidence="2 3">
    <name type="scientific">Streblomastix strix</name>
    <dbReference type="NCBI Taxonomy" id="222440"/>
    <lineage>
        <taxon>Eukaryota</taxon>
        <taxon>Metamonada</taxon>
        <taxon>Preaxostyla</taxon>
        <taxon>Oxymonadida</taxon>
        <taxon>Streblomastigidae</taxon>
        <taxon>Streblomastix</taxon>
    </lineage>
</organism>
<gene>
    <name evidence="2" type="ORF">EZS28_003302</name>
</gene>
<protein>
    <submittedName>
        <fullName evidence="2">Uncharacterized protein</fullName>
    </submittedName>
</protein>
<feature type="compositionally biased region" description="Polar residues" evidence="1">
    <location>
        <begin position="242"/>
        <end position="260"/>
    </location>
</feature>
<feature type="compositionally biased region" description="Acidic residues" evidence="1">
    <location>
        <begin position="277"/>
        <end position="291"/>
    </location>
</feature>
<feature type="compositionally biased region" description="Acidic residues" evidence="1">
    <location>
        <begin position="401"/>
        <end position="412"/>
    </location>
</feature>
<dbReference type="AlphaFoldDB" id="A0A5J4X3F5"/>
<feature type="region of interest" description="Disordered" evidence="1">
    <location>
        <begin position="1"/>
        <end position="35"/>
    </location>
</feature>
<evidence type="ECO:0000256" key="1">
    <source>
        <dbReference type="SAM" id="MobiDB-lite"/>
    </source>
</evidence>
<dbReference type="EMBL" id="SNRW01000432">
    <property type="protein sequence ID" value="KAA6401175.1"/>
    <property type="molecule type" value="Genomic_DNA"/>
</dbReference>
<sequence>MAAAATKTARSGGNTTNHQTTTHRIHEQPPQPQPSALTNTMVEILLSDMDASKVMTDELGNIVPLQLNPYIVSQYKFTNTISRRRLVKYTSDLAPQEQTSMTKSLYQNQDIGSNGQALNDKMRLEPILSTDQQLRQQIRRKVKKELGVNGSNQPYDDGLNDDDDVEQPQTPDLGASGDMKGAEGGGDKIGGGRAKGICQIAAQQQINSGNLLGMGMKPQTRSPFAEVFSDPDRQSKRGEFSPFSSKTVPQMDAQANAQQKKGNKRVEQAKELGIPLDQDEEEEEDGEDLNFEDFSAKQDNVDIGFNGKKKKKNKRADRSIVEAMEKKVEERHEKNVSSSVVLGGGGGTGLGAAKEKKNKKQSKILPPNARSLGEKNINLYKSPIRKQMEGVLMGTIFEGQEVFDEDQEEEEGTGSVSGGEQQNITPTERTVALRQSVAAQSQTAQSIGGQSIGGQSGIQTYGASYTTRSDGNNLPSLATRRSGHSRIPMMVTKKLEPNNERALDDIVNEKEVEDASLQKYVHLGIASPSYSVTQFQKFMVKTQQETDSSEKGEINKSMRG</sequence>
<feature type="region of interest" description="Disordered" evidence="1">
    <location>
        <begin position="142"/>
        <end position="190"/>
    </location>
</feature>
<feature type="compositionally biased region" description="Basic and acidic residues" evidence="1">
    <location>
        <begin position="230"/>
        <end position="239"/>
    </location>
</feature>
<accession>A0A5J4X3F5</accession>
<feature type="region of interest" description="Disordered" evidence="1">
    <location>
        <begin position="397"/>
        <end position="429"/>
    </location>
</feature>
<name>A0A5J4X3F5_9EUKA</name>